<proteinExistence type="predicted"/>
<accession>A0AAU9VFM4</accession>
<gene>
    <name evidence="1" type="ORF">EEDITHA_LOCUS22470</name>
</gene>
<evidence type="ECO:0000313" key="1">
    <source>
        <dbReference type="EMBL" id="CAH2108546.1"/>
    </source>
</evidence>
<dbReference type="EMBL" id="CAKOGL010000031">
    <property type="protein sequence ID" value="CAH2108546.1"/>
    <property type="molecule type" value="Genomic_DNA"/>
</dbReference>
<organism evidence="1 2">
    <name type="scientific">Euphydryas editha</name>
    <name type="common">Edith's checkerspot</name>
    <dbReference type="NCBI Taxonomy" id="104508"/>
    <lineage>
        <taxon>Eukaryota</taxon>
        <taxon>Metazoa</taxon>
        <taxon>Ecdysozoa</taxon>
        <taxon>Arthropoda</taxon>
        <taxon>Hexapoda</taxon>
        <taxon>Insecta</taxon>
        <taxon>Pterygota</taxon>
        <taxon>Neoptera</taxon>
        <taxon>Endopterygota</taxon>
        <taxon>Lepidoptera</taxon>
        <taxon>Glossata</taxon>
        <taxon>Ditrysia</taxon>
        <taxon>Papilionoidea</taxon>
        <taxon>Nymphalidae</taxon>
        <taxon>Nymphalinae</taxon>
        <taxon>Euphydryas</taxon>
    </lineage>
</organism>
<dbReference type="AlphaFoldDB" id="A0AAU9VFM4"/>
<reference evidence="1" key="1">
    <citation type="submission" date="2022-03" db="EMBL/GenBank/DDBJ databases">
        <authorList>
            <person name="Tunstrom K."/>
        </authorList>
    </citation>
    <scope>NUCLEOTIDE SEQUENCE</scope>
</reference>
<name>A0AAU9VFM4_EUPED</name>
<protein>
    <submittedName>
        <fullName evidence="1">Uncharacterized protein</fullName>
    </submittedName>
</protein>
<dbReference type="Proteomes" id="UP001153954">
    <property type="component" value="Unassembled WGS sequence"/>
</dbReference>
<evidence type="ECO:0000313" key="2">
    <source>
        <dbReference type="Proteomes" id="UP001153954"/>
    </source>
</evidence>
<sequence length="108" mass="12610">MDSPVEQLMKSMDELSSLLNARMAEFEKNLQQPSSSAANLTVKDIAPEFYTFKTVNARHFGYTNLKWNFLQMIWIARRLNSEDISFFHDIKEDKYEDALKKIITVLTT</sequence>
<keyword evidence="2" id="KW-1185">Reference proteome</keyword>
<comment type="caution">
    <text evidence="1">The sequence shown here is derived from an EMBL/GenBank/DDBJ whole genome shotgun (WGS) entry which is preliminary data.</text>
</comment>